<dbReference type="SUPFAM" id="SSF52266">
    <property type="entry name" value="SGNH hydrolase"/>
    <property type="match status" value="1"/>
</dbReference>
<sequence>MSLDDIDNLPISISTGRSGHTEDHQTIHKGLKDIKNLVQDTGIKAVYGPRWVFDGDSITINGIATTETTQDRGASWTTELARQSFGRIKLIYNAAISGQRTDQALARFDAYVAPQDPDVVFLTAGTNDVGAARDMSAWLADVEAYRLKCVAIGAKLIVGSIWPSDNNNPAGRSAISRTWNNALYAWAESHNVQYVPWERLANPTTGGWPTGWSSDGLHPTLLDGYTTIGKFAWDFLEPRTGSPTVRRAISNGADAIPNGFFTAGSNVPTPTLSAGTPTTGTGTLPAGAYSYKFTSRTYWGESIPSAAQSVTLSDVGQITIPYATATGARGFRVYRKGPSDSDWKYLTYISSALSGSFIDNGSFTAGANISGVATGFIPTGLTVGSATLKNLGQAFFTEPGVRGNIFRLYPYETGTGAPNDHFAIAVTPGEVYEVSALIRTNGNAEGAIVARFRDATTNFAQSVVAKGRLVNSFGLAHAKFTIPAGTITLRLSFELTASSDGGYLDVAEVSVTKVT</sequence>
<evidence type="ECO:0000259" key="2">
    <source>
        <dbReference type="Pfam" id="PF13472"/>
    </source>
</evidence>
<dbReference type="Gene3D" id="3.40.50.1110">
    <property type="entry name" value="SGNH hydrolase"/>
    <property type="match status" value="1"/>
</dbReference>
<dbReference type="PANTHER" id="PTHR30383:SF5">
    <property type="entry name" value="SGNH HYDROLASE-TYPE ESTERASE DOMAIN-CONTAINING PROTEIN"/>
    <property type="match status" value="1"/>
</dbReference>
<reference evidence="4" key="1">
    <citation type="submission" date="2016-08" db="EMBL/GenBank/DDBJ databases">
        <authorList>
            <person name="Seilhamer J.J."/>
        </authorList>
    </citation>
    <scope>NUCLEOTIDE SEQUENCE [LARGE SCALE GENOMIC DNA]</scope>
</reference>
<evidence type="ECO:0000256" key="1">
    <source>
        <dbReference type="SAM" id="MobiDB-lite"/>
    </source>
</evidence>
<proteinExistence type="predicted"/>
<organism evidence="3 4">
    <name type="scientific">Rhodococcus phage Weasels2</name>
    <dbReference type="NCBI Taxonomy" id="1897437"/>
    <lineage>
        <taxon>Viruses</taxon>
        <taxon>Duplodnaviria</taxon>
        <taxon>Heunggongvirae</taxon>
        <taxon>Uroviricota</taxon>
        <taxon>Caudoviricetes</taxon>
        <taxon>Weaselvirus</taxon>
        <taxon>Weaselvirus weasel</taxon>
    </lineage>
</organism>
<dbReference type="PANTHER" id="PTHR30383">
    <property type="entry name" value="THIOESTERASE 1/PROTEASE 1/LYSOPHOSPHOLIPASE L1"/>
    <property type="match status" value="1"/>
</dbReference>
<protein>
    <submittedName>
        <fullName evidence="3">Lipase/esterase</fullName>
    </submittedName>
</protein>
<keyword evidence="4" id="KW-1185">Reference proteome</keyword>
<gene>
    <name evidence="3" type="ORF">SEA_WEASELS2_71</name>
</gene>
<dbReference type="EMBL" id="KX774321">
    <property type="protein sequence ID" value="AOZ63660.1"/>
    <property type="molecule type" value="Genomic_DNA"/>
</dbReference>
<dbReference type="Proteomes" id="UP000224902">
    <property type="component" value="Segment"/>
</dbReference>
<dbReference type="InterPro" id="IPR036514">
    <property type="entry name" value="SGNH_hydro_sf"/>
</dbReference>
<dbReference type="GO" id="GO:0004622">
    <property type="term" value="F:phosphatidylcholine lysophospholipase activity"/>
    <property type="evidence" value="ECO:0007669"/>
    <property type="project" value="TreeGrafter"/>
</dbReference>
<feature type="region of interest" description="Disordered" evidence="1">
    <location>
        <begin position="1"/>
        <end position="24"/>
    </location>
</feature>
<dbReference type="Pfam" id="PF13472">
    <property type="entry name" value="Lipase_GDSL_2"/>
    <property type="match status" value="1"/>
</dbReference>
<accession>A0A1I9SA54</accession>
<evidence type="ECO:0000313" key="4">
    <source>
        <dbReference type="Proteomes" id="UP000224902"/>
    </source>
</evidence>
<evidence type="ECO:0000313" key="3">
    <source>
        <dbReference type="EMBL" id="AOZ63660.1"/>
    </source>
</evidence>
<name>A0A1I9SA54_9CAUD</name>
<dbReference type="InterPro" id="IPR013830">
    <property type="entry name" value="SGNH_hydro"/>
</dbReference>
<dbReference type="InterPro" id="IPR051532">
    <property type="entry name" value="Ester_Hydrolysis_Enzymes"/>
</dbReference>
<dbReference type="OrthoDB" id="30402at10239"/>
<feature type="domain" description="SGNH hydrolase-type esterase" evidence="2">
    <location>
        <begin position="55"/>
        <end position="220"/>
    </location>
</feature>